<dbReference type="RefSeq" id="WP_377096200.1">
    <property type="nucleotide sequence ID" value="NZ_JBHTHU010000001.1"/>
</dbReference>
<proteinExistence type="predicted"/>
<accession>A0ABW2YRQ6</accession>
<dbReference type="Proteomes" id="UP001596958">
    <property type="component" value="Unassembled WGS sequence"/>
</dbReference>
<keyword evidence="2" id="KW-1185">Reference proteome</keyword>
<dbReference type="EMBL" id="JBHTHU010000001">
    <property type="protein sequence ID" value="MFD0748650.1"/>
    <property type="molecule type" value="Genomic_DNA"/>
</dbReference>
<name>A0ABW2YRQ6_9SPHI</name>
<evidence type="ECO:0000313" key="2">
    <source>
        <dbReference type="Proteomes" id="UP001596958"/>
    </source>
</evidence>
<sequence length="177" mass="20432">MTTTGFNTIDKLIPLRMQFSENSRVWIYQSDIQLTGEQTSQIQEHLDAFTTQWTAHNNQLKAKAEVRYNRFLILIVDEAQAGASGCSIDKSVHFMQQIEQKFGINLFDRFNLAYRDGNEILSLPRNAFEEKLKKGEINSNTIVFNNLVQNVKELETKWEVPFKDSWHAQLFGSLVTA</sequence>
<protein>
    <submittedName>
        <fullName evidence="1">ABC transporter ATPase</fullName>
    </submittedName>
</protein>
<organism evidence="1 2">
    <name type="scientific">Mucilaginibacter calamicampi</name>
    <dbReference type="NCBI Taxonomy" id="1302352"/>
    <lineage>
        <taxon>Bacteria</taxon>
        <taxon>Pseudomonadati</taxon>
        <taxon>Bacteroidota</taxon>
        <taxon>Sphingobacteriia</taxon>
        <taxon>Sphingobacteriales</taxon>
        <taxon>Sphingobacteriaceae</taxon>
        <taxon>Mucilaginibacter</taxon>
    </lineage>
</organism>
<evidence type="ECO:0000313" key="1">
    <source>
        <dbReference type="EMBL" id="MFD0748650.1"/>
    </source>
</evidence>
<comment type="caution">
    <text evidence="1">The sequence shown here is derived from an EMBL/GenBank/DDBJ whole genome shotgun (WGS) entry which is preliminary data.</text>
</comment>
<gene>
    <name evidence="1" type="ORF">ACFQZS_00760</name>
</gene>
<reference evidence="2" key="1">
    <citation type="journal article" date="2019" name="Int. J. Syst. Evol. Microbiol.">
        <title>The Global Catalogue of Microorganisms (GCM) 10K type strain sequencing project: providing services to taxonomists for standard genome sequencing and annotation.</title>
        <authorList>
            <consortium name="The Broad Institute Genomics Platform"/>
            <consortium name="The Broad Institute Genome Sequencing Center for Infectious Disease"/>
            <person name="Wu L."/>
            <person name="Ma J."/>
        </authorList>
    </citation>
    <scope>NUCLEOTIDE SEQUENCE [LARGE SCALE GENOMIC DNA]</scope>
    <source>
        <strain evidence="2">CCUG 63418</strain>
    </source>
</reference>